<organism evidence="4 5">
    <name type="scientific">Adineta ricciae</name>
    <name type="common">Rotifer</name>
    <dbReference type="NCBI Taxonomy" id="249248"/>
    <lineage>
        <taxon>Eukaryota</taxon>
        <taxon>Metazoa</taxon>
        <taxon>Spiralia</taxon>
        <taxon>Gnathifera</taxon>
        <taxon>Rotifera</taxon>
        <taxon>Eurotatoria</taxon>
        <taxon>Bdelloidea</taxon>
        <taxon>Adinetida</taxon>
        <taxon>Adinetidae</taxon>
        <taxon>Adineta</taxon>
    </lineage>
</organism>
<dbReference type="PANTHER" id="PTHR46580:SF2">
    <property type="entry name" value="MAM DOMAIN-CONTAINING PROTEIN"/>
    <property type="match status" value="1"/>
</dbReference>
<feature type="chain" id="PRO_5032651814" evidence="3">
    <location>
        <begin position="22"/>
        <end position="1767"/>
    </location>
</feature>
<keyword evidence="1 3" id="KW-0732">Signal</keyword>
<keyword evidence="2" id="KW-0472">Membrane</keyword>
<evidence type="ECO:0000256" key="1">
    <source>
        <dbReference type="ARBA" id="ARBA00022729"/>
    </source>
</evidence>
<gene>
    <name evidence="4" type="ORF">XAT740_LOCUS19045</name>
</gene>
<feature type="transmembrane region" description="Helical" evidence="2">
    <location>
        <begin position="358"/>
        <end position="386"/>
    </location>
</feature>
<dbReference type="SUPFAM" id="SSF69318">
    <property type="entry name" value="Integrin alpha N-terminal domain"/>
    <property type="match status" value="1"/>
</dbReference>
<feature type="transmembrane region" description="Helical" evidence="2">
    <location>
        <begin position="1244"/>
        <end position="1273"/>
    </location>
</feature>
<dbReference type="Proteomes" id="UP000663828">
    <property type="component" value="Unassembled WGS sequence"/>
</dbReference>
<evidence type="ECO:0000313" key="5">
    <source>
        <dbReference type="Proteomes" id="UP000663828"/>
    </source>
</evidence>
<keyword evidence="2" id="KW-0812">Transmembrane</keyword>
<feature type="transmembrane region" description="Helical" evidence="2">
    <location>
        <begin position="807"/>
        <end position="833"/>
    </location>
</feature>
<evidence type="ECO:0000256" key="2">
    <source>
        <dbReference type="SAM" id="Phobius"/>
    </source>
</evidence>
<protein>
    <submittedName>
        <fullName evidence="4">Uncharacterized protein</fullName>
    </submittedName>
</protein>
<keyword evidence="5" id="KW-1185">Reference proteome</keyword>
<dbReference type="Pfam" id="PF13517">
    <property type="entry name" value="FG-GAP_3"/>
    <property type="match status" value="2"/>
</dbReference>
<feature type="transmembrane region" description="Helical" evidence="2">
    <location>
        <begin position="443"/>
        <end position="461"/>
    </location>
</feature>
<dbReference type="Gene3D" id="2.130.10.130">
    <property type="entry name" value="Integrin alpha, N-terminal"/>
    <property type="match status" value="2"/>
</dbReference>
<dbReference type="InterPro" id="IPR013517">
    <property type="entry name" value="FG-GAP"/>
</dbReference>
<comment type="caution">
    <text evidence="4">The sequence shown here is derived from an EMBL/GenBank/DDBJ whole genome shotgun (WGS) entry which is preliminary data.</text>
</comment>
<evidence type="ECO:0000313" key="4">
    <source>
        <dbReference type="EMBL" id="CAF1114498.1"/>
    </source>
</evidence>
<dbReference type="InterPro" id="IPR028994">
    <property type="entry name" value="Integrin_alpha_N"/>
</dbReference>
<feature type="transmembrane region" description="Helical" evidence="2">
    <location>
        <begin position="1331"/>
        <end position="1353"/>
    </location>
</feature>
<evidence type="ECO:0000256" key="3">
    <source>
        <dbReference type="SAM" id="SignalP"/>
    </source>
</evidence>
<feature type="signal peptide" evidence="3">
    <location>
        <begin position="1"/>
        <end position="21"/>
    </location>
</feature>
<name>A0A814Q2T8_ADIRI</name>
<proteinExistence type="predicted"/>
<sequence>MVSITFYTLFFVALINPPSQTVSVSNITPSSFNQLRHEYGETLSCPCSKTTVAYNAFVFHTTLFHPICSSIFVSKEWIEALYLSEAPALFIMDFRTTAKSQFQLIADLCSILKETVLQAQADLNDTQLVTIQLLEESYLQSEIKENIRLVNTSVSLQINSSLHFLQILTRSSMLISALNTNTNFYVIFPGQNIVIVESTSYFDRSIPSDTYTILNCYVVSSVYPAGIYTVPYIEKWFVHYIWPEFPLSTPPFEPNASATIDGFFGGCTPLDTLLVSTFRCLYEIDCLKQAVGFFPNLNQTNTSWVNALPSSIHQNVSFNDRLTDLLIEEWSTNIDYQKYFGECAPISCTYIDTSYTSLSYTITLLLSLYGGLIFILRLITVLIMNLSFAIKRRSKNTTATSNIRRNVTGFQRCTQSIEQLNLFKSANERSAVHIKQQRIITRVYLVLLTISMYILLLYMLLNTQTMTVTKQNPSLSEYEQLQELYSTTLKCPCSNMIMPYSTVISFSVTLHEVCKSDFVNESWILLMALTSSMNTYDGLDDKHFRLLSFLCDLINETIDDAIRRFTQRSLITPNLLTATNVITELDTAFNQTIQTLVTNFNLLVNISNLFNQVDQPFTMSDNAKSAFIVTNSNNSEEMPQVSIRLASVTSEYESSTNCICATHPHCQRATIHHDWKNISLCGTISNVSYVIPGMTIGCFILNSLLLSTLECLYSECCLSVLNYYINVAYMREYTNILWFDAHHLVYNPASSRFPPNTSIKMIIKEMMIEQRQSSFSFPNYYATCAPIYCAYSDRVYTYDFLQIVIKLISIISGLTVALRIFTPLIVNIVFYLLKPKLQTQPSSQVRPKLTVQIRKLLRQFLTLLYTKSIDVNIFPLRTFENHIDRRRAKRLGQLATRLYIILLIISLVIATFYTIIEPRTLIKTFDKPSLDLYNELLLDHNGSVQCPCSTIATTYQKYVVIEPVFHQICSNSFAVDQWRENITASLVLSNYDVRDYRRFLSAHLQFLIGLCDLSMKSVTDSISQFLSSLFITTELQSPTIFQAQIHSLINKSISNAPVTFARLLALLRTTNHGNAFITTYGTNFQYYLREWIKISPNSNTKDGTMALTRAVIYDNNCSCALNKSCTTSAVFTNRQSSSMVPIKGFKMGCTPTESFLRSTLECFYDLSCINLIQNFSNYSSVNDNTNITLYLTNSSHFSMNTTFFDLINQLFVETWSATTNHSAYFYQCSPILCSYTYIQQLNSLYTVTLLLGLYGGLSIVLKWITPNIVYILAQICHKQKNRSSVVNPKNSTKITTIATIDTVSSVNLSHAALNSESVYTTSISNLTLIRFLLFGILIIIPVVMAFIGPVVYLHRHRKHLSTSPLSSTSTSQSTVNMVTSFNTDALISSAPSCELTFQTSITYTVNYTGDLGLGITMEVGNFNDDDWPDIVFTNFGGNYIGILIGNGDGTFGAPRIYWTGDYSGPYRMVVFDFDHDNHLDLAVMLVGPSKIGIFLGRGDGTFATPIMFSLGSLILPNSIAVADFNRDNQSDLCVCTTAPGDIMMLLGNRDGSFVVYRMNSTYTCQDLAVGDFNNDGELDIAVVSLAYVNYFNVFFGNGRGNFTREMVVSIGQYSLINSITVGDFNHDNQLDLAVADFRTNNIWIMFQDENGTFQTQVTYSTGYVSRPYSIITGDFNNDHQPDLAITNSILSSVCIFLGLSDGTFFAQKTFSLGAENNADLIKIGDFNNDNKLDVISTNSETSVFQILLNSCDCCVTGFIQQHLDTHK</sequence>
<keyword evidence="2" id="KW-1133">Transmembrane helix</keyword>
<reference evidence="4" key="1">
    <citation type="submission" date="2021-02" db="EMBL/GenBank/DDBJ databases">
        <authorList>
            <person name="Nowell W R."/>
        </authorList>
    </citation>
    <scope>NUCLEOTIDE SEQUENCE</scope>
</reference>
<dbReference type="EMBL" id="CAJNOR010001288">
    <property type="protein sequence ID" value="CAF1114498.1"/>
    <property type="molecule type" value="Genomic_DNA"/>
</dbReference>
<dbReference type="PANTHER" id="PTHR46580">
    <property type="entry name" value="SENSOR KINASE-RELATED"/>
    <property type="match status" value="1"/>
</dbReference>
<feature type="transmembrane region" description="Helical" evidence="2">
    <location>
        <begin position="894"/>
        <end position="916"/>
    </location>
</feature>
<accession>A0A814Q2T8</accession>